<protein>
    <submittedName>
        <fullName evidence="1">Uncharacterized protein</fullName>
    </submittedName>
</protein>
<proteinExistence type="predicted"/>
<dbReference type="VEuPathDB" id="FungiDB:KRP23_13212"/>
<sequence length="307" mass="34357">MFMHAKQVTADLPLLDEEGGNNSPRTRGSLTVSVQWSHCDDEDKKVEKLCAIGSGGGRELIATKAKDRPEVPEGAAREISVLHQQMGELHQLFLTIAVHVLEPMHRLTLRIQIAQTKGKTADEAKTLEQRLDVLLKQLLSKLKVVRELVAEGIDSQLPAVLKKLFGPIEEYLSSFDQSSRRELRSSMEKSLDELNASLYSLKAVPGLEITAMDAMNMALDQQQQIHVWNDQLRRILDTFFIGDNARWHCPLEEQVDEMYWKLGDASRAGGSRLGQDKAAAGPATAAAVAKRKEQIERAKHEKGWYEL</sequence>
<dbReference type="InParanoid" id="H3GGJ1"/>
<dbReference type="EMBL" id="DS566007">
    <property type="status" value="NOT_ANNOTATED_CDS"/>
    <property type="molecule type" value="Genomic_DNA"/>
</dbReference>
<evidence type="ECO:0000313" key="2">
    <source>
        <dbReference type="Proteomes" id="UP000005238"/>
    </source>
</evidence>
<keyword evidence="2" id="KW-1185">Reference proteome</keyword>
<dbReference type="HOGENOM" id="CLU_907543_0_0_1"/>
<dbReference type="OMA" id="WTHCEEE"/>
<dbReference type="Proteomes" id="UP000005238">
    <property type="component" value="Unassembled WGS sequence"/>
</dbReference>
<dbReference type="VEuPathDB" id="FungiDB:KRP22_888"/>
<dbReference type="EnsemblProtists" id="Phyra74942">
    <property type="protein sequence ID" value="Phyra74942"/>
    <property type="gene ID" value="Phyra74942"/>
</dbReference>
<name>H3GGJ1_PHYRM</name>
<reference evidence="2" key="1">
    <citation type="journal article" date="2006" name="Science">
        <title>Phytophthora genome sequences uncover evolutionary origins and mechanisms of pathogenesis.</title>
        <authorList>
            <person name="Tyler B.M."/>
            <person name="Tripathy S."/>
            <person name="Zhang X."/>
            <person name="Dehal P."/>
            <person name="Jiang R.H."/>
            <person name="Aerts A."/>
            <person name="Arredondo F.D."/>
            <person name="Baxter L."/>
            <person name="Bensasson D."/>
            <person name="Beynon J.L."/>
            <person name="Chapman J."/>
            <person name="Damasceno C.M."/>
            <person name="Dorrance A.E."/>
            <person name="Dou D."/>
            <person name="Dickerman A.W."/>
            <person name="Dubchak I.L."/>
            <person name="Garbelotto M."/>
            <person name="Gijzen M."/>
            <person name="Gordon S.G."/>
            <person name="Govers F."/>
            <person name="Grunwald N.J."/>
            <person name="Huang W."/>
            <person name="Ivors K.L."/>
            <person name="Jones R.W."/>
            <person name="Kamoun S."/>
            <person name="Krampis K."/>
            <person name="Lamour K.H."/>
            <person name="Lee M.K."/>
            <person name="McDonald W.H."/>
            <person name="Medina M."/>
            <person name="Meijer H.J."/>
            <person name="Nordberg E.K."/>
            <person name="Maclean D.J."/>
            <person name="Ospina-Giraldo M.D."/>
            <person name="Morris P.F."/>
            <person name="Phuntumart V."/>
            <person name="Putnam N.H."/>
            <person name="Rash S."/>
            <person name="Rose J.K."/>
            <person name="Sakihama Y."/>
            <person name="Salamov A.A."/>
            <person name="Savidor A."/>
            <person name="Scheuring C.F."/>
            <person name="Smith B.M."/>
            <person name="Sobral B.W."/>
            <person name="Terry A."/>
            <person name="Torto-Alalibo T.A."/>
            <person name="Win J."/>
            <person name="Xu Z."/>
            <person name="Zhang H."/>
            <person name="Grigoriev I.V."/>
            <person name="Rokhsar D.S."/>
            <person name="Boore J.L."/>
        </authorList>
    </citation>
    <scope>NUCLEOTIDE SEQUENCE [LARGE SCALE GENOMIC DNA]</scope>
    <source>
        <strain evidence="2">Pr102</strain>
    </source>
</reference>
<evidence type="ECO:0000313" key="1">
    <source>
        <dbReference type="EnsemblProtists" id="Phyra74942"/>
    </source>
</evidence>
<reference evidence="1" key="2">
    <citation type="submission" date="2015-06" db="UniProtKB">
        <authorList>
            <consortium name="EnsemblProtists"/>
        </authorList>
    </citation>
    <scope>IDENTIFICATION</scope>
    <source>
        <strain evidence="1">Pr102</strain>
    </source>
</reference>
<dbReference type="AlphaFoldDB" id="H3GGJ1"/>
<dbReference type="STRING" id="164328.H3GGJ1"/>
<accession>H3GGJ1</accession>
<organism evidence="1 2">
    <name type="scientific">Phytophthora ramorum</name>
    <name type="common">Sudden oak death agent</name>
    <dbReference type="NCBI Taxonomy" id="164328"/>
    <lineage>
        <taxon>Eukaryota</taxon>
        <taxon>Sar</taxon>
        <taxon>Stramenopiles</taxon>
        <taxon>Oomycota</taxon>
        <taxon>Peronosporomycetes</taxon>
        <taxon>Peronosporales</taxon>
        <taxon>Peronosporaceae</taxon>
        <taxon>Phytophthora</taxon>
    </lineage>
</organism>